<dbReference type="RefSeq" id="WP_316972141.1">
    <property type="nucleotide sequence ID" value="NZ_JAWIIJ010000001.1"/>
</dbReference>
<reference evidence="3 4" key="1">
    <citation type="submission" date="2023-10" db="EMBL/GenBank/DDBJ databases">
        <title>Characteristics and mechanism of a salt-tolerant marine origin heterotrophic nitrifying- aerobic denitrifying bacteria Marinobacter xestospongiae HN1.</title>
        <authorList>
            <person name="Qi R."/>
        </authorList>
    </citation>
    <scope>NUCLEOTIDE SEQUENCE [LARGE SCALE GENOMIC DNA]</scope>
    <source>
        <strain evidence="3 4">HN1</strain>
    </source>
</reference>
<evidence type="ECO:0000313" key="4">
    <source>
        <dbReference type="Proteomes" id="UP001269819"/>
    </source>
</evidence>
<name>A0ABU3VTP6_9GAMM</name>
<organism evidence="3 4">
    <name type="scientific">Marinobacter xestospongiae</name>
    <dbReference type="NCBI Taxonomy" id="994319"/>
    <lineage>
        <taxon>Bacteria</taxon>
        <taxon>Pseudomonadati</taxon>
        <taxon>Pseudomonadota</taxon>
        <taxon>Gammaproteobacteria</taxon>
        <taxon>Pseudomonadales</taxon>
        <taxon>Marinobacteraceae</taxon>
        <taxon>Marinobacter</taxon>
    </lineage>
</organism>
<accession>A0ABU3VTP6</accession>
<feature type="compositionally biased region" description="Basic and acidic residues" evidence="2">
    <location>
        <begin position="401"/>
        <end position="411"/>
    </location>
</feature>
<proteinExistence type="predicted"/>
<comment type="caution">
    <text evidence="3">The sequence shown here is derived from an EMBL/GenBank/DDBJ whole genome shotgun (WGS) entry which is preliminary data.</text>
</comment>
<evidence type="ECO:0000256" key="1">
    <source>
        <dbReference type="SAM" id="Coils"/>
    </source>
</evidence>
<keyword evidence="1" id="KW-0175">Coiled coil</keyword>
<gene>
    <name evidence="3" type="ORF">RYS15_00500</name>
</gene>
<sequence>MDSALPGKDGYAAVLFVEGAQVARQMRAQEFGAFLDGYVGLSDLADTDVKAVYVLLDGQLQVRSLVFFRIWFDEEGRADSHWNLPVEALALEGASGPDLGAGPIRLVCRSQCPRPALADELWDPDMSPGQNQFQAIRKAIEANSLKFRRLAPEVPDEQVPVLRAQAPGGQEDSERADRTRLARLIRAQRLRIKTLQSVHRDSVAEIRREHRLEMQGLRAEVAELEQGRERQRLVNEQLKERLAERNQQYLNLQEQLQQQATATEAGAQTRGAELVLLNEQLERRRRELALRDERIAQLEQELEALQRQEPAEDSLMRHLKDQSVFLVAYHAGLGHMTLPFDDIERYFLNPTGFAADKCGLNEPAYLDWLDHYEQPVCRHQHQGRRCGQPVMRVSQPAEFRPGLDDRCDQHRPAARASDPAPQKNDDSR</sequence>
<dbReference type="Proteomes" id="UP001269819">
    <property type="component" value="Unassembled WGS sequence"/>
</dbReference>
<feature type="coiled-coil region" evidence="1">
    <location>
        <begin position="207"/>
        <end position="315"/>
    </location>
</feature>
<feature type="region of interest" description="Disordered" evidence="2">
    <location>
        <begin position="399"/>
        <end position="428"/>
    </location>
</feature>
<keyword evidence="4" id="KW-1185">Reference proteome</keyword>
<dbReference type="EMBL" id="JAWIIJ010000001">
    <property type="protein sequence ID" value="MDV2077136.1"/>
    <property type="molecule type" value="Genomic_DNA"/>
</dbReference>
<evidence type="ECO:0000256" key="2">
    <source>
        <dbReference type="SAM" id="MobiDB-lite"/>
    </source>
</evidence>
<protein>
    <submittedName>
        <fullName evidence="3">DNA repair protein</fullName>
    </submittedName>
</protein>
<evidence type="ECO:0000313" key="3">
    <source>
        <dbReference type="EMBL" id="MDV2077136.1"/>
    </source>
</evidence>